<sequence>KDTFRSMRLRIFNFIITIAIVHSLGSSAEILLETLHLESKANGILLHMKMDTIPESQNITAWQANSGWFYITLYEVKGDSASIIPEDIPSSLLDFQVITNDESLQLGLRLKEPIENYEFSPNHNSKTVLATLHYSTQYLAELDTIQEMKRPGSNKGMPDGIKKWLYLTGTGITLAGLMQNEDPGLNHQSIAGISLLLSTFLIDKIWQSL</sequence>
<protein>
    <submittedName>
        <fullName evidence="1">Uncharacterized protein</fullName>
    </submittedName>
</protein>
<reference evidence="1" key="1">
    <citation type="submission" date="2018-05" db="EMBL/GenBank/DDBJ databases">
        <authorList>
            <person name="Lanie J.A."/>
            <person name="Ng W.-L."/>
            <person name="Kazmierczak K.M."/>
            <person name="Andrzejewski T.M."/>
            <person name="Davidsen T.M."/>
            <person name="Wayne K.J."/>
            <person name="Tettelin H."/>
            <person name="Glass J.I."/>
            <person name="Rusch D."/>
            <person name="Podicherti R."/>
            <person name="Tsui H.-C.T."/>
            <person name="Winkler M.E."/>
        </authorList>
    </citation>
    <scope>NUCLEOTIDE SEQUENCE</scope>
</reference>
<gene>
    <name evidence="1" type="ORF">METZ01_LOCUS101037</name>
</gene>
<name>A0A381W8D9_9ZZZZ</name>
<evidence type="ECO:0000313" key="1">
    <source>
        <dbReference type="EMBL" id="SVA48183.1"/>
    </source>
</evidence>
<dbReference type="AlphaFoldDB" id="A0A381W8D9"/>
<dbReference type="EMBL" id="UINC01010868">
    <property type="protein sequence ID" value="SVA48183.1"/>
    <property type="molecule type" value="Genomic_DNA"/>
</dbReference>
<accession>A0A381W8D9</accession>
<organism evidence="1">
    <name type="scientific">marine metagenome</name>
    <dbReference type="NCBI Taxonomy" id="408172"/>
    <lineage>
        <taxon>unclassified sequences</taxon>
        <taxon>metagenomes</taxon>
        <taxon>ecological metagenomes</taxon>
    </lineage>
</organism>
<proteinExistence type="predicted"/>
<feature type="non-terminal residue" evidence="1">
    <location>
        <position position="1"/>
    </location>
</feature>